<dbReference type="RefSeq" id="WP_146262878.1">
    <property type="nucleotide sequence ID" value="NZ_SELG01000041.1"/>
</dbReference>
<dbReference type="GO" id="GO:0005524">
    <property type="term" value="F:ATP binding"/>
    <property type="evidence" value="ECO:0007669"/>
    <property type="project" value="UniProtKB-KW"/>
</dbReference>
<dbReference type="InterPro" id="IPR042099">
    <property type="entry name" value="ANL_N_sf"/>
</dbReference>
<evidence type="ECO:0000256" key="1">
    <source>
        <dbReference type="ARBA" id="ARBA00022741"/>
    </source>
</evidence>
<evidence type="ECO:0000313" key="4">
    <source>
        <dbReference type="EMBL" id="TWP26189.1"/>
    </source>
</evidence>
<name>A0A563D7Z2_9FLAO</name>
<dbReference type="GO" id="GO:0016020">
    <property type="term" value="C:membrane"/>
    <property type="evidence" value="ECO:0007669"/>
    <property type="project" value="TreeGrafter"/>
</dbReference>
<keyword evidence="1" id="KW-0547">Nucleotide-binding</keyword>
<evidence type="ECO:0000259" key="3">
    <source>
        <dbReference type="Pfam" id="PF00501"/>
    </source>
</evidence>
<dbReference type="PROSITE" id="PS00455">
    <property type="entry name" value="AMP_BINDING"/>
    <property type="match status" value="1"/>
</dbReference>
<keyword evidence="2" id="KW-0067">ATP-binding</keyword>
<dbReference type="GO" id="GO:0004467">
    <property type="term" value="F:long-chain fatty acid-CoA ligase activity"/>
    <property type="evidence" value="ECO:0007669"/>
    <property type="project" value="TreeGrafter"/>
</dbReference>
<dbReference type="EMBL" id="SELH01000026">
    <property type="protein sequence ID" value="TWP26189.1"/>
    <property type="molecule type" value="Genomic_DNA"/>
</dbReference>
<dbReference type="InterPro" id="IPR020845">
    <property type="entry name" value="AMP-binding_CS"/>
</dbReference>
<dbReference type="Proteomes" id="UP000319499">
    <property type="component" value="Unassembled WGS sequence"/>
</dbReference>
<accession>A0A563D7Z2</accession>
<comment type="caution">
    <text evidence="4">The sequence shown here is derived from an EMBL/GenBank/DDBJ whole genome shotgun (WGS) entry which is preliminary data.</text>
</comment>
<proteinExistence type="predicted"/>
<dbReference type="Pfam" id="PF00501">
    <property type="entry name" value="AMP-binding"/>
    <property type="match status" value="1"/>
</dbReference>
<evidence type="ECO:0000313" key="5">
    <source>
        <dbReference type="Proteomes" id="UP000319499"/>
    </source>
</evidence>
<dbReference type="OrthoDB" id="9803968at2"/>
<keyword evidence="5" id="KW-1185">Reference proteome</keyword>
<protein>
    <submittedName>
        <fullName evidence="4">Long-chain fatty acid--CoA ligase</fullName>
    </submittedName>
</protein>
<gene>
    <name evidence="4" type="ORF">ETU09_10855</name>
</gene>
<dbReference type="CDD" id="cd05907">
    <property type="entry name" value="VL_LC_FACS_like"/>
    <property type="match status" value="1"/>
</dbReference>
<dbReference type="AlphaFoldDB" id="A0A563D7Z2"/>
<dbReference type="PANTHER" id="PTHR43272">
    <property type="entry name" value="LONG-CHAIN-FATTY-ACID--COA LIGASE"/>
    <property type="match status" value="1"/>
</dbReference>
<feature type="domain" description="AMP-dependent synthetase/ligase" evidence="3">
    <location>
        <begin position="15"/>
        <end position="412"/>
    </location>
</feature>
<evidence type="ECO:0000256" key="2">
    <source>
        <dbReference type="ARBA" id="ARBA00022840"/>
    </source>
</evidence>
<dbReference type="SUPFAM" id="SSF56801">
    <property type="entry name" value="Acetyl-CoA synthetase-like"/>
    <property type="match status" value="1"/>
</dbReference>
<reference evidence="4 5" key="1">
    <citation type="submission" date="2019-02" db="EMBL/GenBank/DDBJ databases">
        <title>Apibacter muscae sp. nov.: a novel member of the house fly microbiota.</title>
        <authorList>
            <person name="Park R."/>
        </authorList>
    </citation>
    <scope>NUCLEOTIDE SEQUENCE [LARGE SCALE GENOMIC DNA]</scope>
    <source>
        <strain evidence="4 5">AL1</strain>
    </source>
</reference>
<dbReference type="InterPro" id="IPR000873">
    <property type="entry name" value="AMP-dep_synth/lig_dom"/>
</dbReference>
<organism evidence="4 5">
    <name type="scientific">Apibacter muscae</name>
    <dbReference type="NCBI Taxonomy" id="2509004"/>
    <lineage>
        <taxon>Bacteria</taxon>
        <taxon>Pseudomonadati</taxon>
        <taxon>Bacteroidota</taxon>
        <taxon>Flavobacteriia</taxon>
        <taxon>Flavobacteriales</taxon>
        <taxon>Weeksellaceae</taxon>
        <taxon>Apibacter</taxon>
    </lineage>
</organism>
<dbReference type="Pfam" id="PF23562">
    <property type="entry name" value="AMP-binding_C_3"/>
    <property type="match status" value="1"/>
</dbReference>
<dbReference type="Gene3D" id="3.40.50.12780">
    <property type="entry name" value="N-terminal domain of ligase-like"/>
    <property type="match status" value="1"/>
</dbReference>
<dbReference type="PANTHER" id="PTHR43272:SF33">
    <property type="entry name" value="AMP-BINDING DOMAIN-CONTAINING PROTEIN-RELATED"/>
    <property type="match status" value="1"/>
</dbReference>
<sequence length="585" mass="66487">MNFVHSILENQKLNSKKALNYKEDGVWKSYSWKEFHDLVLQTANALSKLGANPQDNIAIYADNMPQWVIMNFAILSLGATTVPIFATLPEDQVKHIVNDANVKFILVGNQKQYDTILKIQDKNELIKHIILAKDSIELKTNDSYHFNSIIKNESANFKVYNKNKDDTASIIYTSGTTGISKGVMLTHGNFHTICKSHQNFFEYDFSNENSLVFLPLSHIFEKGWSSFVLYSGGQLSFCENPKEIISYLKEVKPTAMCSVPRLFQKVYNTINEKIQSSSNLAQNFFKWSIGIGKQVSELKRLKKSIPIDLRFKYFLAHQLAFKKVKNQLGGNLWFIPVGGASITSNITEFFDAIGLHLTVGYGLTETSATVTLFPFQNYVYGTVGKPINGVDVKIGENDEILVKGNSVFKGYYKNDEETKKVFTEDGWFKTGDAGKFDIDGNLIIIDRIKDLMKTSNGKYISPQPLENLLTNDNFIQQAVLIGDNRSYVTALLVPDFENLEKYAKSSNIIYESKQDLINKKEIIDFYSNKIKSIQTNLASFEQIKKFKILPKDFSIDTGEITPTLKVKRRVILEKYHSIIETMYGE</sequence>
<keyword evidence="4" id="KW-0436">Ligase</keyword>